<dbReference type="PROSITE" id="PS50999">
    <property type="entry name" value="COX2_TM"/>
    <property type="match status" value="1"/>
</dbReference>
<organism evidence="16 17">
    <name type="scientific">Ferroacidibacillus organovorans</name>
    <dbReference type="NCBI Taxonomy" id="1765683"/>
    <lineage>
        <taxon>Bacteria</taxon>
        <taxon>Bacillati</taxon>
        <taxon>Bacillota</taxon>
        <taxon>Bacilli</taxon>
        <taxon>Bacillales</taxon>
        <taxon>Alicyclobacillaceae</taxon>
        <taxon>Ferroacidibacillus</taxon>
    </lineage>
</organism>
<feature type="transmembrane region" description="Helical" evidence="13">
    <location>
        <begin position="47"/>
        <end position="69"/>
    </location>
</feature>
<evidence type="ECO:0000259" key="14">
    <source>
        <dbReference type="PROSITE" id="PS50857"/>
    </source>
</evidence>
<evidence type="ECO:0000256" key="9">
    <source>
        <dbReference type="ARBA" id="ARBA00022989"/>
    </source>
</evidence>
<evidence type="ECO:0000313" key="17">
    <source>
        <dbReference type="Proteomes" id="UP000053557"/>
    </source>
</evidence>
<dbReference type="InterPro" id="IPR002429">
    <property type="entry name" value="CcO_II-like_C"/>
</dbReference>
<feature type="domain" description="Cytochrome oxidase subunit II copper A binding" evidence="14">
    <location>
        <begin position="126"/>
        <end position="238"/>
    </location>
</feature>
<dbReference type="PIRSF" id="PIRSF000292">
    <property type="entry name" value="Ubi_od_II"/>
    <property type="match status" value="1"/>
</dbReference>
<comment type="function">
    <text evidence="12">Catalyzes quinol oxidation with the concomitant reduction of oxygen to water. Subunit II transfers the electrons from a quinol to the binuclear center of the catalytic subunit I.</text>
</comment>
<evidence type="ECO:0000256" key="3">
    <source>
        <dbReference type="ARBA" id="ARBA00022448"/>
    </source>
</evidence>
<feature type="domain" description="Cytochrome oxidase subunit II transmembrane region profile" evidence="15">
    <location>
        <begin position="24"/>
        <end position="122"/>
    </location>
</feature>
<dbReference type="InterPro" id="IPR006333">
    <property type="entry name" value="Cyt_o_ubiquinol_oxidase_su2"/>
</dbReference>
<dbReference type="Pfam" id="PF00116">
    <property type="entry name" value="COX2"/>
    <property type="match status" value="1"/>
</dbReference>
<gene>
    <name evidence="16" type="ORF">ATW55_03785</name>
</gene>
<evidence type="ECO:0000256" key="11">
    <source>
        <dbReference type="ARBA" id="ARBA00023136"/>
    </source>
</evidence>
<dbReference type="RefSeq" id="WP_067714354.1">
    <property type="nucleotide sequence ID" value="NZ_LPVJ01000019.1"/>
</dbReference>
<comment type="catalytic activity">
    <reaction evidence="12">
        <text>2 a quinol + O2 = 2 a quinone + 2 H2O</text>
        <dbReference type="Rhea" id="RHEA:55376"/>
        <dbReference type="ChEBI" id="CHEBI:15377"/>
        <dbReference type="ChEBI" id="CHEBI:15379"/>
        <dbReference type="ChEBI" id="CHEBI:24646"/>
        <dbReference type="ChEBI" id="CHEBI:132124"/>
    </reaction>
</comment>
<evidence type="ECO:0000256" key="5">
    <source>
        <dbReference type="ARBA" id="ARBA00022660"/>
    </source>
</evidence>
<proteinExistence type="inferred from homology"/>
<comment type="similarity">
    <text evidence="2 12">Belongs to the cytochrome c oxidase subunit 2 family.</text>
</comment>
<keyword evidence="17" id="KW-1185">Reference proteome</keyword>
<comment type="subcellular location">
    <subcellularLocation>
        <location evidence="1">Cell membrane</location>
        <topology evidence="1">Multi-pass membrane protein</topology>
    </subcellularLocation>
</comment>
<keyword evidence="11 12" id="KW-0472">Membrane</keyword>
<protein>
    <recommendedName>
        <fullName evidence="12">Quinol oxidase subunit 2</fullName>
        <ecNumber evidence="12">1.10.3.-</ecNumber>
    </recommendedName>
</protein>
<evidence type="ECO:0000313" key="16">
    <source>
        <dbReference type="EMBL" id="KUO96335.1"/>
    </source>
</evidence>
<dbReference type="Gene3D" id="2.60.40.420">
    <property type="entry name" value="Cupredoxins - blue copper proteins"/>
    <property type="match status" value="1"/>
</dbReference>
<feature type="transmembrane region" description="Helical" evidence="13">
    <location>
        <begin position="94"/>
        <end position="112"/>
    </location>
</feature>
<dbReference type="InterPro" id="IPR008972">
    <property type="entry name" value="Cupredoxin"/>
</dbReference>
<evidence type="ECO:0000256" key="7">
    <source>
        <dbReference type="ARBA" id="ARBA00022729"/>
    </source>
</evidence>
<keyword evidence="7" id="KW-0732">Signal</keyword>
<keyword evidence="8 12" id="KW-0249">Electron transport</keyword>
<sequence length="296" mass="33412">MAMHGFIRRSIRWLTLSICALSLTGCSSNVLVFHPAGPVSRIEEHLIILSIILVTIVVVPVILLLWYIVRTYRDTPNNTAPYEPEWSESRMLEGIWWGIPIVIVAVLGFFTAKDTFALTHPPEKVSNPLTILVTSLDWKWMFQYPGQQVATVNYCEIPAHRPVQFVLTSNAPMNSFWVPELGGQEYTMPGMAMRLWLQADQPGVYYGHGANFSGKGFAHMQFNVHAVRQVQFDAWVQHVKMTAPPLTMNGYHGLVQPSVVGQLSYSSYPPTIFRDMIKQEGGMYMKRDLSILGTPD</sequence>
<evidence type="ECO:0000256" key="12">
    <source>
        <dbReference type="PIRNR" id="PIRNR000292"/>
    </source>
</evidence>
<dbReference type="OrthoDB" id="9783445at2"/>
<comment type="caution">
    <text evidence="16">The sequence shown here is derived from an EMBL/GenBank/DDBJ whole genome shotgun (WGS) entry which is preliminary data.</text>
</comment>
<dbReference type="PANTHER" id="PTHR22888">
    <property type="entry name" value="CYTOCHROME C OXIDASE, SUBUNIT II"/>
    <property type="match status" value="1"/>
</dbReference>
<evidence type="ECO:0000256" key="1">
    <source>
        <dbReference type="ARBA" id="ARBA00004651"/>
    </source>
</evidence>
<dbReference type="InterPro" id="IPR011759">
    <property type="entry name" value="Cyt_c_oxidase_su2_TM_dom"/>
</dbReference>
<dbReference type="EMBL" id="LPVJ01000019">
    <property type="protein sequence ID" value="KUO96335.1"/>
    <property type="molecule type" value="Genomic_DNA"/>
</dbReference>
<evidence type="ECO:0000259" key="15">
    <source>
        <dbReference type="PROSITE" id="PS50999"/>
    </source>
</evidence>
<dbReference type="InterPro" id="IPR045187">
    <property type="entry name" value="CcO_II"/>
</dbReference>
<dbReference type="GO" id="GO:0042773">
    <property type="term" value="P:ATP synthesis coupled electron transport"/>
    <property type="evidence" value="ECO:0007669"/>
    <property type="project" value="TreeGrafter"/>
</dbReference>
<dbReference type="GO" id="GO:0005507">
    <property type="term" value="F:copper ion binding"/>
    <property type="evidence" value="ECO:0007669"/>
    <property type="project" value="InterPro"/>
</dbReference>
<dbReference type="GO" id="GO:0005886">
    <property type="term" value="C:plasma membrane"/>
    <property type="evidence" value="ECO:0007669"/>
    <property type="project" value="UniProtKB-SubCell"/>
</dbReference>
<dbReference type="Gene3D" id="1.10.287.90">
    <property type="match status" value="1"/>
</dbReference>
<dbReference type="SUPFAM" id="SSF81464">
    <property type="entry name" value="Cytochrome c oxidase subunit II-like, transmembrane region"/>
    <property type="match status" value="1"/>
</dbReference>
<evidence type="ECO:0000256" key="13">
    <source>
        <dbReference type="SAM" id="Phobius"/>
    </source>
</evidence>
<reference evidence="16 17" key="1">
    <citation type="submission" date="2015-12" db="EMBL/GenBank/DDBJ databases">
        <title>Draft genome sequence of Acidibacillus ferrooxidans ITV001, isolated from a chalcopyrite acid mine drainage site in Brazil.</title>
        <authorList>
            <person name="Dall'Agnol H."/>
            <person name="Nancucheo I."/>
            <person name="Johnson B."/>
            <person name="Oliveira R."/>
            <person name="Leite L."/>
            <person name="Pylro V."/>
            <person name="Nunes G.L."/>
            <person name="Tzotzos G."/>
            <person name="Fernandes G.R."/>
            <person name="Dutra J."/>
            <person name="Orellana S.C."/>
            <person name="Oliveira G."/>
        </authorList>
    </citation>
    <scope>NUCLEOTIDE SEQUENCE [LARGE SCALE GENOMIC DNA]</scope>
    <source>
        <strain evidence="17">ITV01</strain>
    </source>
</reference>
<dbReference type="Proteomes" id="UP000053557">
    <property type="component" value="Unassembled WGS sequence"/>
</dbReference>
<keyword evidence="6 13" id="KW-0812">Transmembrane</keyword>
<dbReference type="InterPro" id="IPR036257">
    <property type="entry name" value="Cyt_c_oxidase_su2_TM_sf"/>
</dbReference>
<keyword evidence="3 12" id="KW-0813">Transport</keyword>
<name>A0A124IW54_9BACL</name>
<evidence type="ECO:0000256" key="8">
    <source>
        <dbReference type="ARBA" id="ARBA00022982"/>
    </source>
</evidence>
<dbReference type="GO" id="GO:0004129">
    <property type="term" value="F:cytochrome-c oxidase activity"/>
    <property type="evidence" value="ECO:0007669"/>
    <property type="project" value="UniProtKB-UniRule"/>
</dbReference>
<keyword evidence="9 13" id="KW-1133">Transmembrane helix</keyword>
<accession>A0A124IW54</accession>
<evidence type="ECO:0000256" key="4">
    <source>
        <dbReference type="ARBA" id="ARBA00022475"/>
    </source>
</evidence>
<dbReference type="InterPro" id="IPR034227">
    <property type="entry name" value="CuRO_UO_II"/>
</dbReference>
<keyword evidence="4 12" id="KW-1003">Cell membrane</keyword>
<dbReference type="CDD" id="cd04212">
    <property type="entry name" value="CuRO_UO_II"/>
    <property type="match status" value="1"/>
</dbReference>
<keyword evidence="5 12" id="KW-0679">Respiratory chain</keyword>
<dbReference type="PANTHER" id="PTHR22888:SF18">
    <property type="entry name" value="CYTOCHROME BO(3) UBIQUINOL OXIDASE SUBUNIT 2"/>
    <property type="match status" value="1"/>
</dbReference>
<dbReference type="SUPFAM" id="SSF49503">
    <property type="entry name" value="Cupredoxins"/>
    <property type="match status" value="1"/>
</dbReference>
<evidence type="ECO:0000256" key="6">
    <source>
        <dbReference type="ARBA" id="ARBA00022692"/>
    </source>
</evidence>
<evidence type="ECO:0000256" key="2">
    <source>
        <dbReference type="ARBA" id="ARBA00007866"/>
    </source>
</evidence>
<dbReference type="EC" id="1.10.3.-" evidence="12"/>
<dbReference type="PROSITE" id="PS50857">
    <property type="entry name" value="COX2_CUA"/>
    <property type="match status" value="1"/>
</dbReference>
<dbReference type="GO" id="GO:0016682">
    <property type="term" value="F:oxidoreductase activity, acting on diphenols and related substances as donors, oxygen as acceptor"/>
    <property type="evidence" value="ECO:0007669"/>
    <property type="project" value="InterPro"/>
</dbReference>
<evidence type="ECO:0000256" key="10">
    <source>
        <dbReference type="ARBA" id="ARBA00023002"/>
    </source>
</evidence>
<dbReference type="AlphaFoldDB" id="A0A124IW54"/>
<keyword evidence="10 12" id="KW-0560">Oxidoreductase</keyword>